<dbReference type="AlphaFoldDB" id="A0A0H2RP16"/>
<dbReference type="GO" id="GO:0008168">
    <property type="term" value="F:methyltransferase activity"/>
    <property type="evidence" value="ECO:0007669"/>
    <property type="project" value="UniProtKB-KW"/>
</dbReference>
<keyword evidence="3" id="KW-1185">Reference proteome</keyword>
<evidence type="ECO:0000313" key="2">
    <source>
        <dbReference type="EMBL" id="KLO13594.1"/>
    </source>
</evidence>
<reference evidence="2 3" key="1">
    <citation type="submission" date="2015-04" db="EMBL/GenBank/DDBJ databases">
        <title>Complete genome sequence of Schizopora paradoxa KUC8140, a cosmopolitan wood degrader in East Asia.</title>
        <authorList>
            <consortium name="DOE Joint Genome Institute"/>
            <person name="Min B."/>
            <person name="Park H."/>
            <person name="Jang Y."/>
            <person name="Kim J.-J."/>
            <person name="Kim K.H."/>
            <person name="Pangilinan J."/>
            <person name="Lipzen A."/>
            <person name="Riley R."/>
            <person name="Grigoriev I.V."/>
            <person name="Spatafora J.W."/>
            <person name="Choi I.-G."/>
        </authorList>
    </citation>
    <scope>NUCLEOTIDE SEQUENCE [LARGE SCALE GENOMIC DNA]</scope>
    <source>
        <strain evidence="2 3">KUC8140</strain>
    </source>
</reference>
<dbReference type="FunCoup" id="A0A0H2RP16">
    <property type="interactions" value="3"/>
</dbReference>
<dbReference type="CDD" id="cd02440">
    <property type="entry name" value="AdoMet_MTases"/>
    <property type="match status" value="1"/>
</dbReference>
<dbReference type="EMBL" id="KQ085957">
    <property type="protein sequence ID" value="KLO13594.1"/>
    <property type="molecule type" value="Genomic_DNA"/>
</dbReference>
<organism evidence="2 3">
    <name type="scientific">Schizopora paradoxa</name>
    <dbReference type="NCBI Taxonomy" id="27342"/>
    <lineage>
        <taxon>Eukaryota</taxon>
        <taxon>Fungi</taxon>
        <taxon>Dikarya</taxon>
        <taxon>Basidiomycota</taxon>
        <taxon>Agaricomycotina</taxon>
        <taxon>Agaricomycetes</taxon>
        <taxon>Hymenochaetales</taxon>
        <taxon>Schizoporaceae</taxon>
        <taxon>Schizopora</taxon>
    </lineage>
</organism>
<keyword evidence="2" id="KW-0808">Transferase</keyword>
<sequence>MTLDEARDAYVLPRDESERSSYYPPEGRILDSATGTGNWALDIANEVASSVEIHAVDVSGVNFPPSPPSNVHLTISSATKLPDHWSNSFDFVNQRLLFAALLREQWPEALSEMYRVLKPGGSVQLLELDLFHPVPESPVVSHYRDMHAASLSAVGLLYDAAKKLSTMLGEVGFTDVMTVTKPTPVGKKWDEKGLQGAKAYREAFGNWRISSKSRLH</sequence>
<dbReference type="Pfam" id="PF13649">
    <property type="entry name" value="Methyltransf_25"/>
    <property type="match status" value="1"/>
</dbReference>
<dbReference type="SUPFAM" id="SSF53335">
    <property type="entry name" value="S-adenosyl-L-methionine-dependent methyltransferases"/>
    <property type="match status" value="1"/>
</dbReference>
<gene>
    <name evidence="2" type="ORF">SCHPADRAFT_940256</name>
</gene>
<dbReference type="GO" id="GO:0032259">
    <property type="term" value="P:methylation"/>
    <property type="evidence" value="ECO:0007669"/>
    <property type="project" value="UniProtKB-KW"/>
</dbReference>
<dbReference type="OrthoDB" id="184880at2759"/>
<dbReference type="Proteomes" id="UP000053477">
    <property type="component" value="Unassembled WGS sequence"/>
</dbReference>
<dbReference type="Gene3D" id="3.40.50.150">
    <property type="entry name" value="Vaccinia Virus protein VP39"/>
    <property type="match status" value="1"/>
</dbReference>
<dbReference type="PANTHER" id="PTHR43591">
    <property type="entry name" value="METHYLTRANSFERASE"/>
    <property type="match status" value="1"/>
</dbReference>
<dbReference type="STRING" id="27342.A0A0H2RP16"/>
<protein>
    <submittedName>
        <fullName evidence="2">S-adenosyl-L-methionine-dependent methyltransferase</fullName>
    </submittedName>
</protein>
<keyword evidence="2" id="KW-0489">Methyltransferase</keyword>
<accession>A0A0H2RP16</accession>
<evidence type="ECO:0000313" key="3">
    <source>
        <dbReference type="Proteomes" id="UP000053477"/>
    </source>
</evidence>
<evidence type="ECO:0000259" key="1">
    <source>
        <dbReference type="Pfam" id="PF13649"/>
    </source>
</evidence>
<name>A0A0H2RP16_9AGAM</name>
<proteinExistence type="predicted"/>
<dbReference type="InterPro" id="IPR041698">
    <property type="entry name" value="Methyltransf_25"/>
</dbReference>
<feature type="domain" description="Methyltransferase" evidence="1">
    <location>
        <begin position="29"/>
        <end position="121"/>
    </location>
</feature>
<dbReference type="PANTHER" id="PTHR43591:SF110">
    <property type="entry name" value="RHODANESE DOMAIN-CONTAINING PROTEIN"/>
    <property type="match status" value="1"/>
</dbReference>
<dbReference type="InterPro" id="IPR029063">
    <property type="entry name" value="SAM-dependent_MTases_sf"/>
</dbReference>
<dbReference type="InParanoid" id="A0A0H2RP16"/>